<evidence type="ECO:0000313" key="5">
    <source>
        <dbReference type="Proteomes" id="UP001418637"/>
    </source>
</evidence>
<dbReference type="SUPFAM" id="SSF52833">
    <property type="entry name" value="Thioredoxin-like"/>
    <property type="match status" value="1"/>
</dbReference>
<evidence type="ECO:0000256" key="2">
    <source>
        <dbReference type="ARBA" id="ARBA00023284"/>
    </source>
</evidence>
<feature type="domain" description="Thioredoxin" evidence="3">
    <location>
        <begin position="16"/>
        <end position="211"/>
    </location>
</feature>
<dbReference type="InterPro" id="IPR017937">
    <property type="entry name" value="Thioredoxin_CS"/>
</dbReference>
<keyword evidence="5" id="KW-1185">Reference proteome</keyword>
<dbReference type="PROSITE" id="PS00194">
    <property type="entry name" value="THIOREDOXIN_1"/>
    <property type="match status" value="1"/>
</dbReference>
<comment type="caution">
    <text evidence="4">The sequence shown here is derived from an EMBL/GenBank/DDBJ whole genome shotgun (WGS) entry which is preliminary data.</text>
</comment>
<dbReference type="InterPro" id="IPR012336">
    <property type="entry name" value="Thioredoxin-like_fold"/>
</dbReference>
<evidence type="ECO:0000313" key="4">
    <source>
        <dbReference type="EMBL" id="MEN3929743.1"/>
    </source>
</evidence>
<dbReference type="RefSeq" id="WP_346335733.1">
    <property type="nucleotide sequence ID" value="NZ_JBBYXI010000001.1"/>
</dbReference>
<dbReference type="InterPro" id="IPR013766">
    <property type="entry name" value="Thioredoxin_domain"/>
</dbReference>
<name>A0ABV0BFK0_9HYPH</name>
<dbReference type="Gene3D" id="3.40.30.10">
    <property type="entry name" value="Glutaredoxin"/>
    <property type="match status" value="1"/>
</dbReference>
<gene>
    <name evidence="4" type="ORF">WJT86_01545</name>
</gene>
<proteinExistence type="predicted"/>
<evidence type="ECO:0000259" key="3">
    <source>
        <dbReference type="PROSITE" id="PS51352"/>
    </source>
</evidence>
<protein>
    <submittedName>
        <fullName evidence="4">Thioredoxin domain-containing protein</fullName>
    </submittedName>
</protein>
<dbReference type="PROSITE" id="PS51352">
    <property type="entry name" value="THIOREDOXIN_2"/>
    <property type="match status" value="1"/>
</dbReference>
<dbReference type="EMBL" id="JBBYXI010000001">
    <property type="protein sequence ID" value="MEN3929743.1"/>
    <property type="molecule type" value="Genomic_DNA"/>
</dbReference>
<keyword evidence="2" id="KW-0676">Redox-active center</keyword>
<sequence>MNLSRRSLLLTMASAGVVGLPGQVVAQSAPEGEMVPIELFQDAQELDGLVRLGHPHGYVIMMEFFDYNCPWCKRSANDLEALLKAESEVSYILVNFAILGAESVQATKIALAFRELMGSDKYLPLHLALFKLKGTVNGERAIAEAVKLGANQEKLLEIANSQKIINQMTAALRVGNSLGINVTPSYILGNTSYAGGITLPEKLKIIAKAREG</sequence>
<comment type="function">
    <text evidence="1">May be required for disulfide bond formation in some proteins.</text>
</comment>
<evidence type="ECO:0000256" key="1">
    <source>
        <dbReference type="ARBA" id="ARBA00003565"/>
    </source>
</evidence>
<organism evidence="4 5">
    <name type="scientific">Hohaiivirga grylli</name>
    <dbReference type="NCBI Taxonomy" id="3133970"/>
    <lineage>
        <taxon>Bacteria</taxon>
        <taxon>Pseudomonadati</taxon>
        <taxon>Pseudomonadota</taxon>
        <taxon>Alphaproteobacteria</taxon>
        <taxon>Hyphomicrobiales</taxon>
        <taxon>Methylobacteriaceae</taxon>
        <taxon>Hohaiivirga</taxon>
    </lineage>
</organism>
<accession>A0ABV0BFK0</accession>
<dbReference type="Pfam" id="PF13462">
    <property type="entry name" value="Thioredoxin_4"/>
    <property type="match status" value="1"/>
</dbReference>
<dbReference type="Proteomes" id="UP001418637">
    <property type="component" value="Unassembled WGS sequence"/>
</dbReference>
<reference evidence="4 5" key="1">
    <citation type="submission" date="2024-04" db="EMBL/GenBank/DDBJ databases">
        <title>A novel species isolated from cricket.</title>
        <authorList>
            <person name="Wang H.-C."/>
        </authorList>
    </citation>
    <scope>NUCLEOTIDE SEQUENCE [LARGE SCALE GENOMIC DNA]</scope>
    <source>
        <strain evidence="4 5">WL0021</strain>
    </source>
</reference>
<dbReference type="InterPro" id="IPR036249">
    <property type="entry name" value="Thioredoxin-like_sf"/>
</dbReference>